<feature type="region of interest" description="Disordered" evidence="4">
    <location>
        <begin position="448"/>
        <end position="474"/>
    </location>
</feature>
<name>A0A507F1E8_9FUNG</name>
<feature type="compositionally biased region" description="Polar residues" evidence="4">
    <location>
        <begin position="348"/>
        <end position="367"/>
    </location>
</feature>
<dbReference type="Pfam" id="PF00505">
    <property type="entry name" value="HMG_box"/>
    <property type="match status" value="1"/>
</dbReference>
<feature type="region of interest" description="Disordered" evidence="4">
    <location>
        <begin position="181"/>
        <end position="200"/>
    </location>
</feature>
<feature type="region of interest" description="Disordered" evidence="4">
    <location>
        <begin position="344"/>
        <end position="384"/>
    </location>
</feature>
<organism evidence="6 7">
    <name type="scientific">Chytriomyces confervae</name>
    <dbReference type="NCBI Taxonomy" id="246404"/>
    <lineage>
        <taxon>Eukaryota</taxon>
        <taxon>Fungi</taxon>
        <taxon>Fungi incertae sedis</taxon>
        <taxon>Chytridiomycota</taxon>
        <taxon>Chytridiomycota incertae sedis</taxon>
        <taxon>Chytridiomycetes</taxon>
        <taxon>Chytridiales</taxon>
        <taxon>Chytriomycetaceae</taxon>
        <taxon>Chytriomyces</taxon>
    </lineage>
</organism>
<feature type="DNA-binding region" description="HMG box" evidence="3">
    <location>
        <begin position="378"/>
        <end position="449"/>
    </location>
</feature>
<sequence length="614" mass="67387">MFSSVFQDEGAAVSNHGEISPLGVSAFPPILYNGNSSDALFDWQNTICAEAANRASLENGQNPIHDYHITSPEAAFLTCLSEEFNGYFAAQADAAQYSQSASGQSQNTQLQTQLQLAHSQQVNHILQNSDGQHAASRLLEPLDAQLMISMADVLPLGQTFNEEMKTPPLMLSEDVTLSLADKRPKDKKLSRERTPKKAAAAMPVSKNIAYMNLLHLASAADVGLPEFLSAAPGVEMSLENVGAADATSEILTAAASHENEIIAPDFSSFRSGLRYTEQIPTERDLQTPETPSEFAFLHDTDSQDLDFHEDCLKLEPTAFVPRIPGPQQLQQYQQTHALLPQHHPHSYHIQSTQHSNITRPSTSSSAIRNKREKPATHTPRPPNSFIIYRKEKHAELMSKSTGTSTLNNNVISKIVGTMWKQEPPEIKAMYAAKAQEEKRIHMLKHPDYKYRPKKSPPKQSSTVARASSVPVSEQTNPMQRFVKMQPLNHPHPYPPLLSGNNMQSHQNSFVGGSIAALPPPVPGSGSHGVGGMGMSVSALEDLQYCQMGADFFPMHQAMYAGGYPGFDQSVWADGSDAGNGFVYWAQAQMQMQQQQQQQQQQPPSKGFSFDAQGS</sequence>
<dbReference type="CDD" id="cd01389">
    <property type="entry name" value="HMG-box_ROX1-like"/>
    <property type="match status" value="1"/>
</dbReference>
<proteinExistence type="predicted"/>
<keyword evidence="7" id="KW-1185">Reference proteome</keyword>
<keyword evidence="2 3" id="KW-0539">Nucleus</keyword>
<gene>
    <name evidence="6" type="ORF">CcCBS67573_g06637</name>
</gene>
<dbReference type="OrthoDB" id="6247875at2759"/>
<evidence type="ECO:0000259" key="5">
    <source>
        <dbReference type="PROSITE" id="PS50118"/>
    </source>
</evidence>
<evidence type="ECO:0000256" key="1">
    <source>
        <dbReference type="ARBA" id="ARBA00023125"/>
    </source>
</evidence>
<evidence type="ECO:0000256" key="4">
    <source>
        <dbReference type="SAM" id="MobiDB-lite"/>
    </source>
</evidence>
<feature type="compositionally biased region" description="Basic and acidic residues" evidence="4">
    <location>
        <begin position="181"/>
        <end position="195"/>
    </location>
</feature>
<dbReference type="Gene3D" id="1.10.30.10">
    <property type="entry name" value="High mobility group box domain"/>
    <property type="match status" value="1"/>
</dbReference>
<dbReference type="InterPro" id="IPR051356">
    <property type="entry name" value="SOX/SOX-like_TF"/>
</dbReference>
<feature type="compositionally biased region" description="Low complexity" evidence="4">
    <location>
        <begin position="592"/>
        <end position="601"/>
    </location>
</feature>
<dbReference type="InterPro" id="IPR009071">
    <property type="entry name" value="HMG_box_dom"/>
</dbReference>
<accession>A0A507F1E8</accession>
<reference evidence="6 7" key="1">
    <citation type="journal article" date="2019" name="Sci. Rep.">
        <title>Comparative genomics of chytrid fungi reveal insights into the obligate biotrophic and pathogenic lifestyle of Synchytrium endobioticum.</title>
        <authorList>
            <person name="van de Vossenberg B.T.L.H."/>
            <person name="Warris S."/>
            <person name="Nguyen H.D.T."/>
            <person name="van Gent-Pelzer M.P.E."/>
            <person name="Joly D.L."/>
            <person name="van de Geest H.C."/>
            <person name="Bonants P.J.M."/>
            <person name="Smith D.S."/>
            <person name="Levesque C.A."/>
            <person name="van der Lee T.A.J."/>
        </authorList>
    </citation>
    <scope>NUCLEOTIDE SEQUENCE [LARGE SCALE GENOMIC DNA]</scope>
    <source>
        <strain evidence="6 7">CBS 675.73</strain>
    </source>
</reference>
<evidence type="ECO:0000256" key="3">
    <source>
        <dbReference type="PROSITE-ProRule" id="PRU00267"/>
    </source>
</evidence>
<keyword evidence="1 3" id="KW-0238">DNA-binding</keyword>
<feature type="region of interest" description="Disordered" evidence="4">
    <location>
        <begin position="592"/>
        <end position="614"/>
    </location>
</feature>
<dbReference type="Proteomes" id="UP000320333">
    <property type="component" value="Unassembled WGS sequence"/>
</dbReference>
<dbReference type="AlphaFoldDB" id="A0A507F1E8"/>
<feature type="domain" description="HMG box" evidence="5">
    <location>
        <begin position="378"/>
        <end position="449"/>
    </location>
</feature>
<dbReference type="GO" id="GO:0005634">
    <property type="term" value="C:nucleus"/>
    <property type="evidence" value="ECO:0007669"/>
    <property type="project" value="UniProtKB-UniRule"/>
</dbReference>
<protein>
    <recommendedName>
        <fullName evidence="5">HMG box domain-containing protein</fullName>
    </recommendedName>
</protein>
<dbReference type="GO" id="GO:0000981">
    <property type="term" value="F:DNA-binding transcription factor activity, RNA polymerase II-specific"/>
    <property type="evidence" value="ECO:0007669"/>
    <property type="project" value="TreeGrafter"/>
</dbReference>
<dbReference type="PROSITE" id="PS50118">
    <property type="entry name" value="HMG_BOX_2"/>
    <property type="match status" value="1"/>
</dbReference>
<evidence type="ECO:0000313" key="7">
    <source>
        <dbReference type="Proteomes" id="UP000320333"/>
    </source>
</evidence>
<dbReference type="EMBL" id="QEAP01000294">
    <property type="protein sequence ID" value="TPX70109.1"/>
    <property type="molecule type" value="Genomic_DNA"/>
</dbReference>
<dbReference type="SUPFAM" id="SSF47095">
    <property type="entry name" value="HMG-box"/>
    <property type="match status" value="1"/>
</dbReference>
<dbReference type="InterPro" id="IPR036910">
    <property type="entry name" value="HMG_box_dom_sf"/>
</dbReference>
<feature type="compositionally biased region" description="Polar residues" evidence="4">
    <location>
        <begin position="457"/>
        <end position="474"/>
    </location>
</feature>
<dbReference type="PANTHER" id="PTHR45789">
    <property type="entry name" value="FI18025P1"/>
    <property type="match status" value="1"/>
</dbReference>
<comment type="caution">
    <text evidence="6">The sequence shown here is derived from an EMBL/GenBank/DDBJ whole genome shotgun (WGS) entry which is preliminary data.</text>
</comment>
<dbReference type="GO" id="GO:0000978">
    <property type="term" value="F:RNA polymerase II cis-regulatory region sequence-specific DNA binding"/>
    <property type="evidence" value="ECO:0007669"/>
    <property type="project" value="TreeGrafter"/>
</dbReference>
<dbReference type="STRING" id="246404.A0A507F1E8"/>
<dbReference type="SMART" id="SM00398">
    <property type="entry name" value="HMG"/>
    <property type="match status" value="1"/>
</dbReference>
<evidence type="ECO:0000313" key="6">
    <source>
        <dbReference type="EMBL" id="TPX70109.1"/>
    </source>
</evidence>
<evidence type="ECO:0000256" key="2">
    <source>
        <dbReference type="ARBA" id="ARBA00023242"/>
    </source>
</evidence>
<dbReference type="PANTHER" id="PTHR45789:SF2">
    <property type="entry name" value="FI18025P1"/>
    <property type="match status" value="1"/>
</dbReference>